<accession>A0A844AVP5</accession>
<reference evidence="2 3" key="1">
    <citation type="submission" date="2019-11" db="EMBL/GenBank/DDBJ databases">
        <title>Caenimonas koreensis gen. nov., sp. nov., isolated from activated sludge.</title>
        <authorList>
            <person name="Seung H.R."/>
        </authorList>
    </citation>
    <scope>NUCLEOTIDE SEQUENCE [LARGE SCALE GENOMIC DNA]</scope>
    <source>
        <strain evidence="2 3">EMB320</strain>
    </source>
</reference>
<evidence type="ECO:0000313" key="2">
    <source>
        <dbReference type="EMBL" id="MRD48465.1"/>
    </source>
</evidence>
<name>A0A844AVP5_9BURK</name>
<dbReference type="AlphaFoldDB" id="A0A844AVP5"/>
<feature type="compositionally biased region" description="Basic and acidic residues" evidence="1">
    <location>
        <begin position="430"/>
        <end position="447"/>
    </location>
</feature>
<keyword evidence="3" id="KW-1185">Reference proteome</keyword>
<sequence length="490" mass="53946">MKEMPVRADEAAKLPPARRLNDRDLLTAVLTVRHQPALQTPDGLARLSRQLATHNSDFSALPGRDLVNLFVSLHMLKGRLNADALVAEVDAAIDRCLKEIDVASLMFLVEESRHLPRDAQLALATQLGRAMPAMLERVMTELAGPMLQGLQDRSPAAISSAVDKARDVHASLVRLVDPQRLFDEAGMQREFEEALTQGLQAGAVKGRVRDLSPLFVGKSAVMVGKKDTDGRPVFDEAGQRVFDMAPILVNSKSGVSDAAHRPVDGKNPKKDHEASNVQLMHRCVTYSMKAKWTEPTEPGAHTTTSLFGDGSARPTGSINDIKRLYPPGRIDAEMKAYLEFLEKYHDIKANEAMTGHDARAEAALLRQTAATYHLREPFGSDEGVYRFELKYFSKKPAREQLLEALEPARVQVQQRVVTLANARAAVNRNTQERDAAAKERQRKRQAEGVRATPVLSTAAARSIEKYDAQKPQQPPSTTVPPVNARGSEQS</sequence>
<dbReference type="RefSeq" id="WP_153585788.1">
    <property type="nucleotide sequence ID" value="NZ_WJBU01000013.1"/>
</dbReference>
<organism evidence="2 3">
    <name type="scientific">Caenimonas koreensis DSM 17982</name>
    <dbReference type="NCBI Taxonomy" id="1121255"/>
    <lineage>
        <taxon>Bacteria</taxon>
        <taxon>Pseudomonadati</taxon>
        <taxon>Pseudomonadota</taxon>
        <taxon>Betaproteobacteria</taxon>
        <taxon>Burkholderiales</taxon>
        <taxon>Comamonadaceae</taxon>
        <taxon>Caenimonas</taxon>
    </lineage>
</organism>
<protein>
    <submittedName>
        <fullName evidence="2">Uncharacterized protein</fullName>
    </submittedName>
</protein>
<gene>
    <name evidence="2" type="ORF">GHT07_14350</name>
</gene>
<feature type="region of interest" description="Disordered" evidence="1">
    <location>
        <begin position="253"/>
        <end position="274"/>
    </location>
</feature>
<feature type="compositionally biased region" description="Basic and acidic residues" evidence="1">
    <location>
        <begin position="258"/>
        <end position="274"/>
    </location>
</feature>
<feature type="region of interest" description="Disordered" evidence="1">
    <location>
        <begin position="294"/>
        <end position="320"/>
    </location>
</feature>
<dbReference type="Proteomes" id="UP000487350">
    <property type="component" value="Unassembled WGS sequence"/>
</dbReference>
<dbReference type="EMBL" id="WJBU01000013">
    <property type="protein sequence ID" value="MRD48465.1"/>
    <property type="molecule type" value="Genomic_DNA"/>
</dbReference>
<evidence type="ECO:0000256" key="1">
    <source>
        <dbReference type="SAM" id="MobiDB-lite"/>
    </source>
</evidence>
<comment type="caution">
    <text evidence="2">The sequence shown here is derived from an EMBL/GenBank/DDBJ whole genome shotgun (WGS) entry which is preliminary data.</text>
</comment>
<evidence type="ECO:0000313" key="3">
    <source>
        <dbReference type="Proteomes" id="UP000487350"/>
    </source>
</evidence>
<feature type="region of interest" description="Disordered" evidence="1">
    <location>
        <begin position="428"/>
        <end position="490"/>
    </location>
</feature>
<proteinExistence type="predicted"/>